<organism evidence="10 11">
    <name type="scientific">Pseudocercospora musae</name>
    <dbReference type="NCBI Taxonomy" id="113226"/>
    <lineage>
        <taxon>Eukaryota</taxon>
        <taxon>Fungi</taxon>
        <taxon>Dikarya</taxon>
        <taxon>Ascomycota</taxon>
        <taxon>Pezizomycotina</taxon>
        <taxon>Dothideomycetes</taxon>
        <taxon>Dothideomycetidae</taxon>
        <taxon>Mycosphaerellales</taxon>
        <taxon>Mycosphaerellaceae</taxon>
        <taxon>Pseudocercospora</taxon>
    </lineage>
</organism>
<protein>
    <recommendedName>
        <fullName evidence="9">Peptidase S53 domain-containing protein</fullName>
    </recommendedName>
</protein>
<keyword evidence="2 8" id="KW-0645">Protease</keyword>
<sequence length="739" mass="80464">MLRILPLRIQCTCAARLGHTSTSILPLPTSPGQSYALWTLYRMLWISPLVYCGLAAALTLPPDHVLHEERGDLGSSRWIKGERVRPDAILPVRIGLMQNEANLDRAYEFLEDVSHPTSANYGKHWTSEEVIEAFKPSDETVETVREWLVEHGVAPGSITHSDNKGWLALHIPAHQLESLLHTTYHEFEDQRSGGVIPACDHYHVPAKVQKHVDYITPGIKLMAPSDTNIREGDILRKRQFHHHEPKHGNGRPWLGWKPHWPPNHGHNHGGQNLSNCDSEITPACVAALYEIPPAPYQAGSSCTIDPSNSMGICESELQYWDQLDLNLFFTNFTKIPNGTHPINKEVDGGVAQTTNVSAAGIEAMLDLQLAYPIVYPQAITVWNVDDLNYQAWPNDTYSWGFNTLLDAIDGSYCTFSAYGETGDAAGIDPTYPDRAPGGYKGKLACGIFKPTNVFSISYGGQEVMVPIAYQKRQCLEYMKLGLQGISFLFASGDAGIGDYPGDFGFSGPTGCIGPKGNVFNPTWPNTCPYVTSVGATKVYPGHTVFEPESAVYDPAGHPYPVNFSSGGGFSNIYPIPDYQKSAVATYFRDHDPKLPYYSALASDAPNPLLVNISALAGNTGGIYNRLGRGVPDVAANGDNIATYTGGEFMLGGGTSASTPIFAGIVNRINEERLAMGKKPVGFLNPVLYAHPEILNDITNGTNKGCLEGLGFDAVKGWDPVTGLGTPNYPKMANLFASLP</sequence>
<reference evidence="10 11" key="1">
    <citation type="submission" date="2015-07" db="EMBL/GenBank/DDBJ databases">
        <title>Comparative genomics of the Sigatoka disease complex on banana suggests a link between parallel evolutionary changes in Pseudocercospora fijiensis and Pseudocercospora eumusae and increased virulence on the banana host.</title>
        <authorList>
            <person name="Chang T.-C."/>
            <person name="Salvucci A."/>
            <person name="Crous P.W."/>
            <person name="Stergiopoulos I."/>
        </authorList>
    </citation>
    <scope>NUCLEOTIDE SEQUENCE [LARGE SCALE GENOMIC DNA]</scope>
    <source>
        <strain evidence="10 11">CBS 116634</strain>
    </source>
</reference>
<dbReference type="AlphaFoldDB" id="A0A139I1M1"/>
<dbReference type="InterPro" id="IPR015366">
    <property type="entry name" value="S53_propep"/>
</dbReference>
<keyword evidence="11" id="KW-1185">Reference proteome</keyword>
<proteinExistence type="predicted"/>
<evidence type="ECO:0000313" key="11">
    <source>
        <dbReference type="Proteomes" id="UP000073492"/>
    </source>
</evidence>
<evidence type="ECO:0000256" key="7">
    <source>
        <dbReference type="ARBA" id="ARBA00023145"/>
    </source>
</evidence>
<dbReference type="InterPro" id="IPR030400">
    <property type="entry name" value="Sedolisin_dom"/>
</dbReference>
<accession>A0A139I1M1</accession>
<comment type="caution">
    <text evidence="10">The sequence shown here is derived from an EMBL/GenBank/DDBJ whole genome shotgun (WGS) entry which is preliminary data.</text>
</comment>
<feature type="binding site" evidence="8">
    <location>
        <position position="716"/>
    </location>
    <ligand>
        <name>Ca(2+)</name>
        <dbReference type="ChEBI" id="CHEBI:29108"/>
    </ligand>
</feature>
<dbReference type="SUPFAM" id="SSF54897">
    <property type="entry name" value="Protease propeptides/inhibitors"/>
    <property type="match status" value="1"/>
</dbReference>
<keyword evidence="4 8" id="KW-0378">Hydrolase</keyword>
<keyword evidence="6 8" id="KW-0106">Calcium</keyword>
<evidence type="ECO:0000313" key="10">
    <source>
        <dbReference type="EMBL" id="KXT08587.1"/>
    </source>
</evidence>
<dbReference type="PANTHER" id="PTHR14218">
    <property type="entry name" value="PROTEASE S8 TRIPEPTIDYL PEPTIDASE I CLN2"/>
    <property type="match status" value="1"/>
</dbReference>
<evidence type="ECO:0000259" key="9">
    <source>
        <dbReference type="PROSITE" id="PS51695"/>
    </source>
</evidence>
<dbReference type="GO" id="GO:0046872">
    <property type="term" value="F:metal ion binding"/>
    <property type="evidence" value="ECO:0007669"/>
    <property type="project" value="UniProtKB-UniRule"/>
</dbReference>
<dbReference type="OrthoDB" id="409122at2759"/>
<feature type="domain" description="Peptidase S53" evidence="9">
    <location>
        <begin position="279"/>
        <end position="738"/>
    </location>
</feature>
<feature type="active site" description="Charge relay system" evidence="8">
    <location>
        <position position="655"/>
    </location>
</feature>
<dbReference type="CDD" id="cd04056">
    <property type="entry name" value="Peptidases_S53"/>
    <property type="match status" value="1"/>
</dbReference>
<dbReference type="GO" id="GO:0005576">
    <property type="term" value="C:extracellular region"/>
    <property type="evidence" value="ECO:0007669"/>
    <property type="project" value="UniProtKB-SubCell"/>
</dbReference>
<keyword evidence="5 8" id="KW-0720">Serine protease</keyword>
<name>A0A139I1M1_9PEZI</name>
<feature type="binding site" evidence="8">
    <location>
        <position position="697"/>
    </location>
    <ligand>
        <name>Ca(2+)</name>
        <dbReference type="ChEBI" id="CHEBI:29108"/>
    </ligand>
</feature>
<dbReference type="SMART" id="SM00944">
    <property type="entry name" value="Pro-kuma_activ"/>
    <property type="match status" value="1"/>
</dbReference>
<evidence type="ECO:0000256" key="2">
    <source>
        <dbReference type="ARBA" id="ARBA00022670"/>
    </source>
</evidence>
<dbReference type="InterPro" id="IPR036852">
    <property type="entry name" value="Peptidase_S8/S53_dom_sf"/>
</dbReference>
<comment type="subcellular location">
    <subcellularLocation>
        <location evidence="1">Secreted</location>
        <location evidence="1">Extracellular space</location>
    </subcellularLocation>
</comment>
<keyword evidence="7" id="KW-0865">Zymogen</keyword>
<feature type="binding site" evidence="8">
    <location>
        <position position="718"/>
    </location>
    <ligand>
        <name>Ca(2+)</name>
        <dbReference type="ChEBI" id="CHEBI:29108"/>
    </ligand>
</feature>
<feature type="active site" description="Charge relay system" evidence="8">
    <location>
        <position position="366"/>
    </location>
</feature>
<dbReference type="Pfam" id="PF09286">
    <property type="entry name" value="Pro-kuma_activ"/>
    <property type="match status" value="1"/>
</dbReference>
<dbReference type="PANTHER" id="PTHR14218:SF19">
    <property type="entry name" value="SERINE PROTEASE AORO, PUTATIVE (AFU_ORTHOLOGUE AFUA_6G10250)-RELATED"/>
    <property type="match status" value="1"/>
</dbReference>
<comment type="cofactor">
    <cofactor evidence="8">
        <name>Ca(2+)</name>
        <dbReference type="ChEBI" id="CHEBI:29108"/>
    </cofactor>
    <text evidence="8">Binds 1 Ca(2+) ion per subunit.</text>
</comment>
<evidence type="ECO:0000256" key="5">
    <source>
        <dbReference type="ARBA" id="ARBA00022825"/>
    </source>
</evidence>
<evidence type="ECO:0000256" key="3">
    <source>
        <dbReference type="ARBA" id="ARBA00022723"/>
    </source>
</evidence>
<feature type="binding site" evidence="8">
    <location>
        <position position="696"/>
    </location>
    <ligand>
        <name>Ca(2+)</name>
        <dbReference type="ChEBI" id="CHEBI:29108"/>
    </ligand>
</feature>
<evidence type="ECO:0000256" key="8">
    <source>
        <dbReference type="PROSITE-ProRule" id="PRU01032"/>
    </source>
</evidence>
<evidence type="ECO:0000256" key="4">
    <source>
        <dbReference type="ARBA" id="ARBA00022801"/>
    </source>
</evidence>
<dbReference type="CDD" id="cd11377">
    <property type="entry name" value="Pro-peptidase_S53"/>
    <property type="match status" value="1"/>
</dbReference>
<dbReference type="InterPro" id="IPR050819">
    <property type="entry name" value="Tripeptidyl-peptidase_I"/>
</dbReference>
<gene>
    <name evidence="10" type="ORF">AC579_7057</name>
</gene>
<dbReference type="GO" id="GO:0008240">
    <property type="term" value="F:tripeptidyl-peptidase activity"/>
    <property type="evidence" value="ECO:0007669"/>
    <property type="project" value="TreeGrafter"/>
</dbReference>
<dbReference type="SUPFAM" id="SSF52743">
    <property type="entry name" value="Subtilisin-like"/>
    <property type="match status" value="1"/>
</dbReference>
<evidence type="ECO:0000256" key="6">
    <source>
        <dbReference type="ARBA" id="ARBA00022837"/>
    </source>
</evidence>
<dbReference type="STRING" id="113226.A0A139I1M1"/>
<dbReference type="EMBL" id="LFZO01000426">
    <property type="protein sequence ID" value="KXT08587.1"/>
    <property type="molecule type" value="Genomic_DNA"/>
</dbReference>
<dbReference type="PROSITE" id="PS51695">
    <property type="entry name" value="SEDOLISIN"/>
    <property type="match status" value="1"/>
</dbReference>
<dbReference type="Gene3D" id="3.40.50.200">
    <property type="entry name" value="Peptidase S8/S53 domain"/>
    <property type="match status" value="1"/>
</dbReference>
<feature type="active site" description="Charge relay system" evidence="8">
    <location>
        <position position="362"/>
    </location>
</feature>
<evidence type="ECO:0000256" key="1">
    <source>
        <dbReference type="ARBA" id="ARBA00004239"/>
    </source>
</evidence>
<dbReference type="GO" id="GO:0004252">
    <property type="term" value="F:serine-type endopeptidase activity"/>
    <property type="evidence" value="ECO:0007669"/>
    <property type="project" value="UniProtKB-UniRule"/>
</dbReference>
<keyword evidence="3 8" id="KW-0479">Metal-binding</keyword>
<dbReference type="GO" id="GO:0006508">
    <property type="term" value="P:proteolysis"/>
    <property type="evidence" value="ECO:0007669"/>
    <property type="project" value="UniProtKB-KW"/>
</dbReference>
<dbReference type="Proteomes" id="UP000073492">
    <property type="component" value="Unassembled WGS sequence"/>
</dbReference>